<evidence type="ECO:0000256" key="2">
    <source>
        <dbReference type="ARBA" id="ARBA00022679"/>
    </source>
</evidence>
<keyword evidence="2 6" id="KW-0808">Transferase</keyword>
<dbReference type="SFLD" id="SFLDG00358">
    <property type="entry name" value="Main_(cytGST)"/>
    <property type="match status" value="1"/>
</dbReference>
<dbReference type="InterPro" id="IPR004046">
    <property type="entry name" value="GST_C"/>
</dbReference>
<accession>A0A7Y0DZS2</accession>
<dbReference type="Pfam" id="PF02798">
    <property type="entry name" value="GST_N"/>
    <property type="match status" value="1"/>
</dbReference>
<sequence>MITIWGRRNSSNVMPVMWAVGELGLPHERKDVGGSFGGLDTDAFVKMNPNRQIPVLQEGSFILWESNAIVRHLARVHGVGGLQPETEADLAHAEQWMDWHRNVFALQASAIFFSTIRTEPPKRDAAAIARQAESLGKSLKILDAHLNGREFIVGDRLTIADIPIGAVLYRYFNMPIERPSLPNIEAFYSRLQQRQAYKTHIMNPFGRNPAEWYMLERGLPIS</sequence>
<dbReference type="InterPro" id="IPR036282">
    <property type="entry name" value="Glutathione-S-Trfase_C_sf"/>
</dbReference>
<gene>
    <name evidence="6" type="ORF">HH303_08865</name>
</gene>
<dbReference type="EMBL" id="JABBNT010000002">
    <property type="protein sequence ID" value="NMM44590.1"/>
    <property type="molecule type" value="Genomic_DNA"/>
</dbReference>
<dbReference type="FunFam" id="3.40.30.10:FF:000039">
    <property type="entry name" value="Glutathione S-transferase domain"/>
    <property type="match status" value="1"/>
</dbReference>
<evidence type="ECO:0000313" key="7">
    <source>
        <dbReference type="Proteomes" id="UP000539372"/>
    </source>
</evidence>
<dbReference type="RefSeq" id="WP_169624894.1">
    <property type="nucleotide sequence ID" value="NZ_JABBNT010000002.1"/>
</dbReference>
<dbReference type="SUPFAM" id="SSF47616">
    <property type="entry name" value="GST C-terminal domain-like"/>
    <property type="match status" value="1"/>
</dbReference>
<dbReference type="Proteomes" id="UP000539372">
    <property type="component" value="Unassembled WGS sequence"/>
</dbReference>
<dbReference type="InterPro" id="IPR040079">
    <property type="entry name" value="Glutathione_S-Trfase"/>
</dbReference>
<reference evidence="6 7" key="1">
    <citation type="submission" date="2020-04" db="EMBL/GenBank/DDBJ databases">
        <title>Rhodospirillaceae bacterium KN72 isolated from deep sea.</title>
        <authorList>
            <person name="Zhang D.-C."/>
        </authorList>
    </citation>
    <scope>NUCLEOTIDE SEQUENCE [LARGE SCALE GENOMIC DNA]</scope>
    <source>
        <strain evidence="6 7">KN72</strain>
    </source>
</reference>
<feature type="domain" description="GST C-terminal" evidence="5">
    <location>
        <begin position="86"/>
        <end position="212"/>
    </location>
</feature>
<dbReference type="PROSITE" id="PS50404">
    <property type="entry name" value="GST_NTER"/>
    <property type="match status" value="1"/>
</dbReference>
<dbReference type="PANTHER" id="PTHR44051:SF19">
    <property type="entry name" value="DISULFIDE-BOND OXIDOREDUCTASE YFCG"/>
    <property type="match status" value="1"/>
</dbReference>
<dbReference type="Pfam" id="PF00043">
    <property type="entry name" value="GST_C"/>
    <property type="match status" value="1"/>
</dbReference>
<dbReference type="GO" id="GO:0016740">
    <property type="term" value="F:transferase activity"/>
    <property type="evidence" value="ECO:0007669"/>
    <property type="project" value="UniProtKB-KW"/>
</dbReference>
<dbReference type="SFLD" id="SFLDS00019">
    <property type="entry name" value="Glutathione_Transferase_(cytos"/>
    <property type="match status" value="1"/>
</dbReference>
<dbReference type="SUPFAM" id="SSF52833">
    <property type="entry name" value="Thioredoxin-like"/>
    <property type="match status" value="1"/>
</dbReference>
<dbReference type="PANTHER" id="PTHR44051">
    <property type="entry name" value="GLUTATHIONE S-TRANSFERASE-RELATED"/>
    <property type="match status" value="1"/>
</dbReference>
<dbReference type="AlphaFoldDB" id="A0A7Y0DZS2"/>
<evidence type="ECO:0000256" key="3">
    <source>
        <dbReference type="RuleBase" id="RU003494"/>
    </source>
</evidence>
<protein>
    <submittedName>
        <fullName evidence="6">Glutathione S-transferase</fullName>
    </submittedName>
</protein>
<comment type="similarity">
    <text evidence="1 3">Belongs to the GST superfamily.</text>
</comment>
<dbReference type="SFLD" id="SFLDG01150">
    <property type="entry name" value="Main.1:_Beta-like"/>
    <property type="match status" value="1"/>
</dbReference>
<dbReference type="CDD" id="cd03047">
    <property type="entry name" value="GST_N_2"/>
    <property type="match status" value="1"/>
</dbReference>
<dbReference type="Gene3D" id="1.20.1050.10">
    <property type="match status" value="1"/>
</dbReference>
<keyword evidence="7" id="KW-1185">Reference proteome</keyword>
<evidence type="ECO:0000259" key="4">
    <source>
        <dbReference type="PROSITE" id="PS50404"/>
    </source>
</evidence>
<evidence type="ECO:0000259" key="5">
    <source>
        <dbReference type="PROSITE" id="PS50405"/>
    </source>
</evidence>
<evidence type="ECO:0000256" key="1">
    <source>
        <dbReference type="ARBA" id="ARBA00007409"/>
    </source>
</evidence>
<dbReference type="Gene3D" id="3.40.30.10">
    <property type="entry name" value="Glutaredoxin"/>
    <property type="match status" value="1"/>
</dbReference>
<evidence type="ECO:0000313" key="6">
    <source>
        <dbReference type="EMBL" id="NMM44590.1"/>
    </source>
</evidence>
<name>A0A7Y0DZS2_9PROT</name>
<dbReference type="InterPro" id="IPR004045">
    <property type="entry name" value="Glutathione_S-Trfase_N"/>
</dbReference>
<dbReference type="InterPro" id="IPR036249">
    <property type="entry name" value="Thioredoxin-like_sf"/>
</dbReference>
<comment type="caution">
    <text evidence="6">The sequence shown here is derived from an EMBL/GenBank/DDBJ whole genome shotgun (WGS) entry which is preliminary data.</text>
</comment>
<dbReference type="InterPro" id="IPR010987">
    <property type="entry name" value="Glutathione-S-Trfase_C-like"/>
</dbReference>
<feature type="domain" description="GST N-terminal" evidence="4">
    <location>
        <begin position="1"/>
        <end position="81"/>
    </location>
</feature>
<organism evidence="6 7">
    <name type="scientific">Pacificispira spongiicola</name>
    <dbReference type="NCBI Taxonomy" id="2729598"/>
    <lineage>
        <taxon>Bacteria</taxon>
        <taxon>Pseudomonadati</taxon>
        <taxon>Pseudomonadota</taxon>
        <taxon>Alphaproteobacteria</taxon>
        <taxon>Rhodospirillales</taxon>
        <taxon>Rhodospirillaceae</taxon>
        <taxon>Pacificispira</taxon>
    </lineage>
</organism>
<dbReference type="PROSITE" id="PS50405">
    <property type="entry name" value="GST_CTER"/>
    <property type="match status" value="1"/>
</dbReference>
<proteinExistence type="inferred from homology"/>